<protein>
    <recommendedName>
        <fullName evidence="4">HMG box domain-containing protein</fullName>
    </recommendedName>
</protein>
<dbReference type="InParanoid" id="A0A024GV09"/>
<feature type="DNA-binding region" description="HMG box" evidence="3">
    <location>
        <begin position="1"/>
        <end position="69"/>
    </location>
</feature>
<dbReference type="GO" id="GO:0008623">
    <property type="term" value="C:CHRAC"/>
    <property type="evidence" value="ECO:0007669"/>
    <property type="project" value="TreeGrafter"/>
</dbReference>
<gene>
    <name evidence="5" type="ORF">BN9_124990</name>
</gene>
<dbReference type="GO" id="GO:0006261">
    <property type="term" value="P:DNA-templated DNA replication"/>
    <property type="evidence" value="ECO:0007669"/>
    <property type="project" value="TreeGrafter"/>
</dbReference>
<organism evidence="5 6">
    <name type="scientific">Albugo candida</name>
    <dbReference type="NCBI Taxonomy" id="65357"/>
    <lineage>
        <taxon>Eukaryota</taxon>
        <taxon>Sar</taxon>
        <taxon>Stramenopiles</taxon>
        <taxon>Oomycota</taxon>
        <taxon>Peronosporomycetes</taxon>
        <taxon>Albuginales</taxon>
        <taxon>Albuginaceae</taxon>
        <taxon>Albugo</taxon>
    </lineage>
</organism>
<evidence type="ECO:0000313" key="5">
    <source>
        <dbReference type="EMBL" id="CCI50565.1"/>
    </source>
</evidence>
<dbReference type="PANTHER" id="PTHR10252">
    <property type="entry name" value="HISTONE-LIKE TRANSCRIPTION FACTOR CCAAT-RELATED"/>
    <property type="match status" value="1"/>
</dbReference>
<dbReference type="InterPro" id="IPR009071">
    <property type="entry name" value="HMG_box_dom"/>
</dbReference>
<dbReference type="FunCoup" id="A0A024GV09">
    <property type="interactions" value="21"/>
</dbReference>
<dbReference type="CDD" id="cd22929">
    <property type="entry name" value="HFD_POLE4-like"/>
    <property type="match status" value="1"/>
</dbReference>
<keyword evidence="2 3" id="KW-0539">Nucleus</keyword>
<dbReference type="Pfam" id="PF00808">
    <property type="entry name" value="CBFD_NFYB_HMF"/>
    <property type="match status" value="1"/>
</dbReference>
<keyword evidence="6" id="KW-1185">Reference proteome</keyword>
<feature type="domain" description="HMG box" evidence="4">
    <location>
        <begin position="1"/>
        <end position="69"/>
    </location>
</feature>
<reference evidence="5 6" key="1">
    <citation type="submission" date="2012-05" db="EMBL/GenBank/DDBJ databases">
        <title>Recombination and specialization in a pathogen metapopulation.</title>
        <authorList>
            <person name="Gardiner A."/>
            <person name="Kemen E."/>
            <person name="Schultz-Larsen T."/>
            <person name="MacLean D."/>
            <person name="Van Oosterhout C."/>
            <person name="Jones J.D.G."/>
        </authorList>
    </citation>
    <scope>NUCLEOTIDE SEQUENCE [LARGE SCALE GENOMIC DNA]</scope>
    <source>
        <strain evidence="5 6">Ac Nc2</strain>
    </source>
</reference>
<dbReference type="SUPFAM" id="SSF47113">
    <property type="entry name" value="Histone-fold"/>
    <property type="match status" value="1"/>
</dbReference>
<name>A0A024GV09_9STRA</name>
<dbReference type="GO" id="GO:0003677">
    <property type="term" value="F:DNA binding"/>
    <property type="evidence" value="ECO:0007669"/>
    <property type="project" value="UniProtKB-UniRule"/>
</dbReference>
<dbReference type="InterPro" id="IPR003958">
    <property type="entry name" value="CBFA_NFYB_domain"/>
</dbReference>
<dbReference type="PANTHER" id="PTHR10252:SF54">
    <property type="entry name" value="CHROMATIN ACCESSIBILITY COMPLEX PROTEIN 1"/>
    <property type="match status" value="1"/>
</dbReference>
<evidence type="ECO:0000256" key="3">
    <source>
        <dbReference type="PROSITE-ProRule" id="PRU00267"/>
    </source>
</evidence>
<dbReference type="SUPFAM" id="SSF47095">
    <property type="entry name" value="HMG-box"/>
    <property type="match status" value="1"/>
</dbReference>
<dbReference type="GO" id="GO:0046982">
    <property type="term" value="F:protein heterodimerization activity"/>
    <property type="evidence" value="ECO:0007669"/>
    <property type="project" value="InterPro"/>
</dbReference>
<dbReference type="InterPro" id="IPR009072">
    <property type="entry name" value="Histone-fold"/>
</dbReference>
<sequence>MKKPQSSYILFSNDQRNLIKQETPGLSIGEIAKITGLKWKALSAEDRERYDALAKSARDDYKKAQEENVEDVSMEEQKACNPDAVVYPLARVKRIVKQNPSIHKISNEALIAISKATELFVEYLGKKSHEQTLYRKRQQIKASDVIQAIHSCSILEWLRDDIEIMKEMDMSEKKLSQNDSSRKTISDFFKGSALAKEVEDQGEEQKTEVAKVLN</sequence>
<dbReference type="InterPro" id="IPR050568">
    <property type="entry name" value="Transcr_DNA_Rep_Reg"/>
</dbReference>
<evidence type="ECO:0000259" key="4">
    <source>
        <dbReference type="PROSITE" id="PS50118"/>
    </source>
</evidence>
<dbReference type="EMBL" id="CAIX01000579">
    <property type="protein sequence ID" value="CCI50565.1"/>
    <property type="molecule type" value="Genomic_DNA"/>
</dbReference>
<dbReference type="STRING" id="65357.A0A024GV09"/>
<dbReference type="CDD" id="cd21994">
    <property type="entry name" value="HMG-box_SSRP1-like"/>
    <property type="match status" value="1"/>
</dbReference>
<dbReference type="SMART" id="SM00398">
    <property type="entry name" value="HMG"/>
    <property type="match status" value="1"/>
</dbReference>
<dbReference type="OrthoDB" id="1919336at2759"/>
<comment type="subcellular location">
    <subcellularLocation>
        <location evidence="1">Nucleus</location>
    </subcellularLocation>
</comment>
<keyword evidence="3" id="KW-0238">DNA-binding</keyword>
<evidence type="ECO:0000256" key="1">
    <source>
        <dbReference type="ARBA" id="ARBA00004123"/>
    </source>
</evidence>
<proteinExistence type="predicted"/>
<dbReference type="Gene3D" id="1.10.30.10">
    <property type="entry name" value="High mobility group box domain"/>
    <property type="match status" value="1"/>
</dbReference>
<dbReference type="Gene3D" id="1.10.20.10">
    <property type="entry name" value="Histone, subunit A"/>
    <property type="match status" value="1"/>
</dbReference>
<dbReference type="PROSITE" id="PS50118">
    <property type="entry name" value="HMG_BOX_2"/>
    <property type="match status" value="1"/>
</dbReference>
<dbReference type="Proteomes" id="UP000053237">
    <property type="component" value="Unassembled WGS sequence"/>
</dbReference>
<comment type="caution">
    <text evidence="5">The sequence shown here is derived from an EMBL/GenBank/DDBJ whole genome shotgun (WGS) entry which is preliminary data.</text>
</comment>
<evidence type="ECO:0000313" key="6">
    <source>
        <dbReference type="Proteomes" id="UP000053237"/>
    </source>
</evidence>
<accession>A0A024GV09</accession>
<dbReference type="AlphaFoldDB" id="A0A024GV09"/>
<evidence type="ECO:0000256" key="2">
    <source>
        <dbReference type="ARBA" id="ARBA00023242"/>
    </source>
</evidence>
<dbReference type="InterPro" id="IPR036910">
    <property type="entry name" value="HMG_box_dom_sf"/>
</dbReference>
<dbReference type="Pfam" id="PF00505">
    <property type="entry name" value="HMG_box"/>
    <property type="match status" value="1"/>
</dbReference>